<dbReference type="EMBL" id="WJKJ01000305">
    <property type="protein sequence ID" value="MBD3365367.1"/>
    <property type="molecule type" value="Genomic_DNA"/>
</dbReference>
<name>A0A9D5QDS2_UNCW3</name>
<proteinExistence type="predicted"/>
<protein>
    <submittedName>
        <fullName evidence="1">Uncharacterized protein</fullName>
    </submittedName>
</protein>
<evidence type="ECO:0000313" key="1">
    <source>
        <dbReference type="EMBL" id="MBD3365367.1"/>
    </source>
</evidence>
<evidence type="ECO:0000313" key="2">
    <source>
        <dbReference type="Proteomes" id="UP000630660"/>
    </source>
</evidence>
<accession>A0A9D5QDS2</accession>
<feature type="non-terminal residue" evidence="1">
    <location>
        <position position="640"/>
    </location>
</feature>
<sequence length="640" mass="70746">MKYNLFLSIILMATGLQIIEAQLIVEGMDSSYPAERDTFSTYGYTFGDIVIFSYGDSNFCNVLKTNGEIIWSDTLMVDDYALVPGLEPEVYQVQGSEKFSVLSGDPFNLGVGTWFAVDEKSRPLSTKLLSVGPKTFIGGQNRIVLFSYYDNTNIVFRDIQNDVLIWEGSLDSAQYLAYDTAVYKPIVFSVKANKPVSAGTFSGVVGTYVPAFNGTFVGRDFMTYCHALNNPPAPQDLNVVPWEDNAQVVVTNLDNPDDTIWKLSCGERGVVQCISAPENIAIYIHSDKDISVSQTPWCGYTSAGNSIPAYLVRGIDQDGLGLGLEFYVPLIRSGLVRDEDMSFIHIIAYEDNTQVKLNRIQRYGANEQSLWQGNLNRGDYYRKAATSNDAGHAIYHVTSSEPVSVIASHAGLQGSDFLPLWFALHPSVAVLPDQFEQTECLIPYPYDVRIENNGNSWDLINIKKTNTKYPEFTSALYDLLGNTLEDIDGDGQPDTDTLTQGELFELRAEVTPVDKLPFGYTDSCVISVVSMRDPEKSDTAYLVTTIREIEVDLDPDTVIVNAYPGENAVFDLEALHTSLYRPDTLNFDYTTTIPESQWPVELSEGGTPLTDDDGDGMVDIDSVPEGDPPVPVPMQVTVSI</sequence>
<comment type="caution">
    <text evidence="1">The sequence shown here is derived from an EMBL/GenBank/DDBJ whole genome shotgun (WGS) entry which is preliminary data.</text>
</comment>
<reference evidence="1" key="1">
    <citation type="submission" date="2019-11" db="EMBL/GenBank/DDBJ databases">
        <title>Microbial mats filling the niche in hypersaline microbial mats.</title>
        <authorList>
            <person name="Wong H.L."/>
            <person name="Macleod F.I."/>
            <person name="White R.A. III"/>
            <person name="Burns B.P."/>
        </authorList>
    </citation>
    <scope>NUCLEOTIDE SEQUENCE</scope>
    <source>
        <strain evidence="1">Bin_327</strain>
    </source>
</reference>
<gene>
    <name evidence="1" type="ORF">GF359_09160</name>
</gene>
<dbReference type="AlphaFoldDB" id="A0A9D5QDS2"/>
<dbReference type="Proteomes" id="UP000630660">
    <property type="component" value="Unassembled WGS sequence"/>
</dbReference>
<organism evidence="1 2">
    <name type="scientific">candidate division WOR-3 bacterium</name>
    <dbReference type="NCBI Taxonomy" id="2052148"/>
    <lineage>
        <taxon>Bacteria</taxon>
        <taxon>Bacteria division WOR-3</taxon>
    </lineage>
</organism>